<comment type="caution">
    <text evidence="3">The sequence shown here is derived from an EMBL/GenBank/DDBJ whole genome shotgun (WGS) entry which is preliminary data.</text>
</comment>
<dbReference type="Gene3D" id="2.60.40.1190">
    <property type="match status" value="1"/>
</dbReference>
<dbReference type="CDD" id="cd09618">
    <property type="entry name" value="CBM9_like_2"/>
    <property type="match status" value="1"/>
</dbReference>
<dbReference type="Proteomes" id="UP000178943">
    <property type="component" value="Unassembled WGS sequence"/>
</dbReference>
<organism evidence="3 4">
    <name type="scientific">Candidatus Fischerbacteria bacterium RBG_13_37_8</name>
    <dbReference type="NCBI Taxonomy" id="1817863"/>
    <lineage>
        <taxon>Bacteria</taxon>
        <taxon>Candidatus Fischeribacteriota</taxon>
    </lineage>
</organism>
<sequence>MVKKLLPILILIFIFAGIAAATQGKLQPFAPYKTETPPVIDGILDDTVWQMAPQETGFTTYHPDYNKKMAADTIVYYAYDEENLYFAFRCFDNEPEKIKAAVMARDNIRSDDWICVNLDSFNDQQSLYAIYVNPLGIQMDSRFETGEEDFTFDMIWYSEGKIDEKGYAIEIKIPFKSIRFSYKEPIEMGVIFERFISRFTQAGTYPALDPAQGANFLTQTRPLILYGVKHYKLFELLPAFTYSKISNIDQGRLVSSGGAKDVSLPAKYGITSHLIVDGAYNPDFSQIEADAGQVDFNLRYSLFYPEKRPFFLEGIEMFNFGANESSDPLSEIVHTRSIIDPFAGIKLLGKLGEKNTIDTIYAL</sequence>
<dbReference type="GO" id="GO:0030246">
    <property type="term" value="F:carbohydrate binding"/>
    <property type="evidence" value="ECO:0007669"/>
    <property type="project" value="InterPro"/>
</dbReference>
<dbReference type="GO" id="GO:0016052">
    <property type="term" value="P:carbohydrate catabolic process"/>
    <property type="evidence" value="ECO:0007669"/>
    <property type="project" value="InterPro"/>
</dbReference>
<reference evidence="3 4" key="1">
    <citation type="journal article" date="2016" name="Nat. Commun.">
        <title>Thousands of microbial genomes shed light on interconnected biogeochemical processes in an aquifer system.</title>
        <authorList>
            <person name="Anantharaman K."/>
            <person name="Brown C.T."/>
            <person name="Hug L.A."/>
            <person name="Sharon I."/>
            <person name="Castelle C.J."/>
            <person name="Probst A.J."/>
            <person name="Thomas B.C."/>
            <person name="Singh A."/>
            <person name="Wilkins M.J."/>
            <person name="Karaoz U."/>
            <person name="Brodie E.L."/>
            <person name="Williams K.H."/>
            <person name="Hubbard S.S."/>
            <person name="Banfield J.F."/>
        </authorList>
    </citation>
    <scope>NUCLEOTIDE SEQUENCE [LARGE SCALE GENOMIC DNA]</scope>
</reference>
<proteinExistence type="predicted"/>
<dbReference type="InterPro" id="IPR010502">
    <property type="entry name" value="Carb-bd_dom_fam9"/>
</dbReference>
<feature type="domain" description="DUF5916" evidence="2">
    <location>
        <begin position="264"/>
        <end position="321"/>
    </location>
</feature>
<name>A0A1F5V618_9BACT</name>
<evidence type="ECO:0000259" key="1">
    <source>
        <dbReference type="Pfam" id="PF06452"/>
    </source>
</evidence>
<dbReference type="GO" id="GO:0004553">
    <property type="term" value="F:hydrolase activity, hydrolyzing O-glycosyl compounds"/>
    <property type="evidence" value="ECO:0007669"/>
    <property type="project" value="InterPro"/>
</dbReference>
<dbReference type="InterPro" id="IPR045670">
    <property type="entry name" value="DUF5916"/>
</dbReference>
<dbReference type="EMBL" id="MFGW01000231">
    <property type="protein sequence ID" value="OGF58864.1"/>
    <property type="molecule type" value="Genomic_DNA"/>
</dbReference>
<dbReference type="Pfam" id="PF19313">
    <property type="entry name" value="DUF5916"/>
    <property type="match status" value="1"/>
</dbReference>
<dbReference type="STRING" id="1817863.A2Y62_11025"/>
<evidence type="ECO:0000313" key="3">
    <source>
        <dbReference type="EMBL" id="OGF58864.1"/>
    </source>
</evidence>
<dbReference type="AlphaFoldDB" id="A0A1F5V618"/>
<evidence type="ECO:0000259" key="2">
    <source>
        <dbReference type="Pfam" id="PF19313"/>
    </source>
</evidence>
<dbReference type="SUPFAM" id="SSF49344">
    <property type="entry name" value="CBD9-like"/>
    <property type="match status" value="1"/>
</dbReference>
<gene>
    <name evidence="3" type="ORF">A2Y62_11025</name>
</gene>
<protein>
    <submittedName>
        <fullName evidence="3">Uncharacterized protein</fullName>
    </submittedName>
</protein>
<feature type="domain" description="Carbohydrate-binding" evidence="1">
    <location>
        <begin position="40"/>
        <end position="183"/>
    </location>
</feature>
<accession>A0A1F5V618</accession>
<evidence type="ECO:0000313" key="4">
    <source>
        <dbReference type="Proteomes" id="UP000178943"/>
    </source>
</evidence>
<dbReference type="Pfam" id="PF06452">
    <property type="entry name" value="CBM9_1"/>
    <property type="match status" value="1"/>
</dbReference>